<keyword evidence="1" id="KW-0805">Transcription regulation</keyword>
<dbReference type="PROSITE" id="PS00041">
    <property type="entry name" value="HTH_ARAC_FAMILY_1"/>
    <property type="match status" value="1"/>
</dbReference>
<dbReference type="InterPro" id="IPR050204">
    <property type="entry name" value="AraC_XylS_family_regulators"/>
</dbReference>
<dbReference type="InterPro" id="IPR018062">
    <property type="entry name" value="HTH_AraC-typ_CS"/>
</dbReference>
<evidence type="ECO:0000256" key="4">
    <source>
        <dbReference type="SAM" id="MobiDB-lite"/>
    </source>
</evidence>
<proteinExistence type="predicted"/>
<dbReference type="AlphaFoldDB" id="A0A4Q0T0L0"/>
<dbReference type="EMBL" id="RDSM01000001">
    <property type="protein sequence ID" value="RXH57105.1"/>
    <property type="molecule type" value="Genomic_DNA"/>
</dbReference>
<sequence length="366" mass="41035">MRDGIQRRRTGHMLLSIGKQKAHAEQNARRRPQASAQQGTQLSGYFHLKASPSLALVSPGGSKIVATRLRSETGFWDRTLSMPPERAFLILVPLHPAAAGGYEMWIDGGHTRVDAWSAGRIGIYSLESNPIWRISGAFDAVCFHVPHSMLWQFTEENDLARVDLLECPQGTVDPVLYQMAQVILPAITKPDVFNDLFLEQIRLMLCAHLVQRYGVRAPGTIRFRGGLAPWQKRRVTEMMQMECEGELRLARLAGECGLSISHFARSFKRSFGVTVHRYLLAQRVERAKTLLAQSSRPLPQVALESGFGDQSAFNRAFSSVVGTSPGRWRRERAQTSPRHDPGPRVPIPSALFPHCETRWEALAQEH</sequence>
<evidence type="ECO:0000313" key="6">
    <source>
        <dbReference type="EMBL" id="RXH57105.1"/>
    </source>
</evidence>
<evidence type="ECO:0000256" key="1">
    <source>
        <dbReference type="ARBA" id="ARBA00023015"/>
    </source>
</evidence>
<dbReference type="Pfam" id="PF12833">
    <property type="entry name" value="HTH_18"/>
    <property type="match status" value="1"/>
</dbReference>
<evidence type="ECO:0000259" key="5">
    <source>
        <dbReference type="PROSITE" id="PS01124"/>
    </source>
</evidence>
<reference evidence="7" key="2">
    <citation type="submission" date="2019-02" db="EMBL/GenBank/DDBJ databases">
        <title>Granulicella sibirica sp. nov., a psychrotolerant acidobacterium isolated from an organic soil layer in forested tundra, West Siberia.</title>
        <authorList>
            <person name="Oshkin I.Y."/>
            <person name="Kulichevskaya I.S."/>
            <person name="Rijpstra W.I.C."/>
            <person name="Sinninghe Damste J.S."/>
            <person name="Rakitin A.L."/>
            <person name="Ravin N.V."/>
            <person name="Dedysh S.N."/>
        </authorList>
    </citation>
    <scope>NUCLEOTIDE SEQUENCE [LARGE SCALE GENOMIC DNA]</scope>
    <source>
        <strain evidence="7">AF10</strain>
    </source>
</reference>
<dbReference type="PROSITE" id="PS01124">
    <property type="entry name" value="HTH_ARAC_FAMILY_2"/>
    <property type="match status" value="1"/>
</dbReference>
<dbReference type="PANTHER" id="PTHR46796:SF14">
    <property type="entry name" value="TRANSCRIPTIONAL REGULATORY PROTEIN"/>
    <property type="match status" value="1"/>
</dbReference>
<reference evidence="6 7" key="1">
    <citation type="submission" date="2018-11" db="EMBL/GenBank/DDBJ databases">
        <authorList>
            <person name="Mardanov A.V."/>
            <person name="Ravin N.V."/>
            <person name="Dedysh S.N."/>
        </authorList>
    </citation>
    <scope>NUCLEOTIDE SEQUENCE [LARGE SCALE GENOMIC DNA]</scope>
    <source>
        <strain evidence="6 7">AF10</strain>
    </source>
</reference>
<dbReference type="PANTHER" id="PTHR46796">
    <property type="entry name" value="HTH-TYPE TRANSCRIPTIONAL ACTIVATOR RHAS-RELATED"/>
    <property type="match status" value="1"/>
</dbReference>
<dbReference type="Proteomes" id="UP000289437">
    <property type="component" value="Unassembled WGS sequence"/>
</dbReference>
<comment type="caution">
    <text evidence="6">The sequence shown here is derived from an EMBL/GenBank/DDBJ whole genome shotgun (WGS) entry which is preliminary data.</text>
</comment>
<name>A0A4Q0T0L0_9BACT</name>
<accession>A0A4Q0T0L0</accession>
<feature type="region of interest" description="Disordered" evidence="4">
    <location>
        <begin position="1"/>
        <end position="36"/>
    </location>
</feature>
<evidence type="ECO:0000256" key="2">
    <source>
        <dbReference type="ARBA" id="ARBA00023125"/>
    </source>
</evidence>
<dbReference type="Gene3D" id="1.10.10.60">
    <property type="entry name" value="Homeodomain-like"/>
    <property type="match status" value="2"/>
</dbReference>
<organism evidence="6 7">
    <name type="scientific">Granulicella sibirica</name>
    <dbReference type="NCBI Taxonomy" id="2479048"/>
    <lineage>
        <taxon>Bacteria</taxon>
        <taxon>Pseudomonadati</taxon>
        <taxon>Acidobacteriota</taxon>
        <taxon>Terriglobia</taxon>
        <taxon>Terriglobales</taxon>
        <taxon>Acidobacteriaceae</taxon>
        <taxon>Granulicella</taxon>
    </lineage>
</organism>
<dbReference type="InterPro" id="IPR018060">
    <property type="entry name" value="HTH_AraC"/>
</dbReference>
<dbReference type="GO" id="GO:0003700">
    <property type="term" value="F:DNA-binding transcription factor activity"/>
    <property type="evidence" value="ECO:0007669"/>
    <property type="project" value="InterPro"/>
</dbReference>
<keyword evidence="3" id="KW-0804">Transcription</keyword>
<evidence type="ECO:0000313" key="7">
    <source>
        <dbReference type="Proteomes" id="UP000289437"/>
    </source>
</evidence>
<evidence type="ECO:0000256" key="3">
    <source>
        <dbReference type="ARBA" id="ARBA00023163"/>
    </source>
</evidence>
<dbReference type="GO" id="GO:0043565">
    <property type="term" value="F:sequence-specific DNA binding"/>
    <property type="evidence" value="ECO:0007669"/>
    <property type="project" value="InterPro"/>
</dbReference>
<keyword evidence="2" id="KW-0238">DNA-binding</keyword>
<keyword evidence="7" id="KW-1185">Reference proteome</keyword>
<gene>
    <name evidence="6" type="ORF">GRAN_0415</name>
</gene>
<dbReference type="SUPFAM" id="SSF46689">
    <property type="entry name" value="Homeodomain-like"/>
    <property type="match status" value="2"/>
</dbReference>
<dbReference type="SMART" id="SM00342">
    <property type="entry name" value="HTH_ARAC"/>
    <property type="match status" value="1"/>
</dbReference>
<dbReference type="InterPro" id="IPR009057">
    <property type="entry name" value="Homeodomain-like_sf"/>
</dbReference>
<feature type="compositionally biased region" description="Basic and acidic residues" evidence="4">
    <location>
        <begin position="331"/>
        <end position="342"/>
    </location>
</feature>
<feature type="domain" description="HTH araC/xylS-type" evidence="5">
    <location>
        <begin position="233"/>
        <end position="331"/>
    </location>
</feature>
<protein>
    <submittedName>
        <fullName evidence="6">Transcriptional regulator, AraC family</fullName>
    </submittedName>
</protein>
<feature type="region of interest" description="Disordered" evidence="4">
    <location>
        <begin position="324"/>
        <end position="350"/>
    </location>
</feature>